<dbReference type="OrthoDB" id="6367338at2759"/>
<comment type="subcellular location">
    <subcellularLocation>
        <location evidence="1">Cytoplasm</location>
    </subcellularLocation>
</comment>
<dbReference type="Proteomes" id="UP000078046">
    <property type="component" value="Unassembled WGS sequence"/>
</dbReference>
<gene>
    <name evidence="5" type="ORF">A3Q56_06527</name>
</gene>
<keyword evidence="6" id="KW-1185">Reference proteome</keyword>
<evidence type="ECO:0008006" key="7">
    <source>
        <dbReference type="Google" id="ProtNLM"/>
    </source>
</evidence>
<name>A0A177AUS7_9BILA</name>
<comment type="caution">
    <text evidence="5">The sequence shown here is derived from an EMBL/GenBank/DDBJ whole genome shotgun (WGS) entry which is preliminary data.</text>
</comment>
<organism evidence="5 6">
    <name type="scientific">Intoshia linei</name>
    <dbReference type="NCBI Taxonomy" id="1819745"/>
    <lineage>
        <taxon>Eukaryota</taxon>
        <taxon>Metazoa</taxon>
        <taxon>Spiralia</taxon>
        <taxon>Lophotrochozoa</taxon>
        <taxon>Mesozoa</taxon>
        <taxon>Orthonectida</taxon>
        <taxon>Rhopaluridae</taxon>
        <taxon>Intoshia</taxon>
    </lineage>
</organism>
<sequence>MKSFFDYFNKFNMDNGVDDSEDDNINRLMNFDNFDHFEKKIHQMKSMMNFKNFDNEFKDLFNNKLDCNTSNYYSSVSSTYQSNKDGKPHIIKKSYITKGLPGGLKETRKMKYDNNGENSVEFGRYLNDKSHIIKKIRDKSGREHVHNDYNNMDESETNKFHSEFKKFINGDNDFIKLTQKSRALKNNARKHSKYRTNVEKF</sequence>
<comment type="similarity">
    <text evidence="2">Belongs to the MLF family.</text>
</comment>
<dbReference type="PANTHER" id="PTHR13105">
    <property type="entry name" value="MYELOID LEUKEMIA FACTOR"/>
    <property type="match status" value="1"/>
</dbReference>
<proteinExistence type="inferred from homology"/>
<dbReference type="InterPro" id="IPR019376">
    <property type="entry name" value="Myeloid_leukemia_factor"/>
</dbReference>
<keyword evidence="3" id="KW-0963">Cytoplasm</keyword>
<keyword evidence="4" id="KW-0597">Phosphoprotein</keyword>
<reference evidence="5 6" key="1">
    <citation type="submission" date="2016-04" db="EMBL/GenBank/DDBJ databases">
        <title>The genome of Intoshia linei affirms orthonectids as highly simplified spiralians.</title>
        <authorList>
            <person name="Mikhailov K.V."/>
            <person name="Slusarev G.S."/>
            <person name="Nikitin M.A."/>
            <person name="Logacheva M.D."/>
            <person name="Penin A."/>
            <person name="Aleoshin V."/>
            <person name="Panchin Y.V."/>
        </authorList>
    </citation>
    <scope>NUCLEOTIDE SEQUENCE [LARGE SCALE GENOMIC DNA]</scope>
    <source>
        <strain evidence="5">Intl2013</strain>
        <tissue evidence="5">Whole animal</tissue>
    </source>
</reference>
<evidence type="ECO:0000313" key="5">
    <source>
        <dbReference type="EMBL" id="OAF65768.1"/>
    </source>
</evidence>
<dbReference type="AlphaFoldDB" id="A0A177AUS7"/>
<dbReference type="EMBL" id="LWCA01001155">
    <property type="protein sequence ID" value="OAF65768.1"/>
    <property type="molecule type" value="Genomic_DNA"/>
</dbReference>
<evidence type="ECO:0000313" key="6">
    <source>
        <dbReference type="Proteomes" id="UP000078046"/>
    </source>
</evidence>
<accession>A0A177AUS7</accession>
<evidence type="ECO:0000256" key="4">
    <source>
        <dbReference type="ARBA" id="ARBA00022553"/>
    </source>
</evidence>
<evidence type="ECO:0000256" key="3">
    <source>
        <dbReference type="ARBA" id="ARBA00022490"/>
    </source>
</evidence>
<dbReference type="Pfam" id="PF10248">
    <property type="entry name" value="Mlf1IP"/>
    <property type="match status" value="1"/>
</dbReference>
<evidence type="ECO:0000256" key="2">
    <source>
        <dbReference type="ARBA" id="ARBA00008332"/>
    </source>
</evidence>
<dbReference type="GO" id="GO:0005737">
    <property type="term" value="C:cytoplasm"/>
    <property type="evidence" value="ECO:0007669"/>
    <property type="project" value="UniProtKB-SubCell"/>
</dbReference>
<evidence type="ECO:0000256" key="1">
    <source>
        <dbReference type="ARBA" id="ARBA00004496"/>
    </source>
</evidence>
<protein>
    <recommendedName>
        <fullName evidence="7">Myeloid leukemia factor 1</fullName>
    </recommendedName>
</protein>